<keyword evidence="4" id="KW-1185">Reference proteome</keyword>
<proteinExistence type="predicted"/>
<comment type="caution">
    <text evidence="3">The sequence shown here is derived from an EMBL/GenBank/DDBJ whole genome shotgun (WGS) entry which is preliminary data.</text>
</comment>
<dbReference type="Proteomes" id="UP000733379">
    <property type="component" value="Unassembled WGS sequence"/>
</dbReference>
<feature type="chain" id="PRO_5046229287" evidence="1">
    <location>
        <begin position="30"/>
        <end position="150"/>
    </location>
</feature>
<dbReference type="InterPro" id="IPR013783">
    <property type="entry name" value="Ig-like_fold"/>
</dbReference>
<evidence type="ECO:0000256" key="1">
    <source>
        <dbReference type="SAM" id="SignalP"/>
    </source>
</evidence>
<dbReference type="Pfam" id="PF16640">
    <property type="entry name" value="Big_3_5"/>
    <property type="match status" value="1"/>
</dbReference>
<dbReference type="RefSeq" id="WP_215920054.1">
    <property type="nucleotide sequence ID" value="NZ_JAHKNI010000008.1"/>
</dbReference>
<accession>A0ABS6B322</accession>
<name>A0ABS6B322_9NOCA</name>
<dbReference type="InterPro" id="IPR032109">
    <property type="entry name" value="Big_3_5"/>
</dbReference>
<sequence>MIESGRTSTRGLVAASALAAGLAVPMVVAPDASALAPTTVAVALTGSATGSADILGTGCPVTITATVKSNGAAVPEGMVEFLDVDPTASHLILGSAPVSNGVASLSWTPAKSGQNAITAAYVDPQLQFLPNAGVSPVQVTPGINIGGFCI</sequence>
<feature type="signal peptide" evidence="1">
    <location>
        <begin position="1"/>
        <end position="29"/>
    </location>
</feature>
<keyword evidence="1" id="KW-0732">Signal</keyword>
<organism evidence="3 4">
    <name type="scientific">Nocardia albiluteola</name>
    <dbReference type="NCBI Taxonomy" id="2842303"/>
    <lineage>
        <taxon>Bacteria</taxon>
        <taxon>Bacillati</taxon>
        <taxon>Actinomycetota</taxon>
        <taxon>Actinomycetes</taxon>
        <taxon>Mycobacteriales</taxon>
        <taxon>Nocardiaceae</taxon>
        <taxon>Nocardia</taxon>
    </lineage>
</organism>
<evidence type="ECO:0000313" key="4">
    <source>
        <dbReference type="Proteomes" id="UP000733379"/>
    </source>
</evidence>
<dbReference type="EMBL" id="JAHKNI010000008">
    <property type="protein sequence ID" value="MBU3064697.1"/>
    <property type="molecule type" value="Genomic_DNA"/>
</dbReference>
<evidence type="ECO:0000259" key="2">
    <source>
        <dbReference type="Pfam" id="PF16640"/>
    </source>
</evidence>
<evidence type="ECO:0000313" key="3">
    <source>
        <dbReference type="EMBL" id="MBU3064697.1"/>
    </source>
</evidence>
<dbReference type="Gene3D" id="2.60.40.10">
    <property type="entry name" value="Immunoglobulins"/>
    <property type="match status" value="1"/>
</dbReference>
<gene>
    <name evidence="3" type="ORF">KO481_24595</name>
</gene>
<protein>
    <submittedName>
        <fullName evidence="3">Ig-like domain-containing protein</fullName>
    </submittedName>
</protein>
<reference evidence="3 4" key="1">
    <citation type="submission" date="2021-06" db="EMBL/GenBank/DDBJ databases">
        <title>Actinomycetes sequencing.</title>
        <authorList>
            <person name="Shan Q."/>
        </authorList>
    </citation>
    <scope>NUCLEOTIDE SEQUENCE [LARGE SCALE GENOMIC DNA]</scope>
    <source>
        <strain evidence="3 4">NEAU-G5</strain>
    </source>
</reference>
<feature type="domain" description="Bacterial Ig-like" evidence="2">
    <location>
        <begin position="56"/>
        <end position="121"/>
    </location>
</feature>